<keyword evidence="6" id="KW-1185">Reference proteome</keyword>
<dbReference type="Proteomes" id="UP001245370">
    <property type="component" value="Unassembled WGS sequence"/>
</dbReference>
<dbReference type="EMBL" id="JAVDPY010000005">
    <property type="protein sequence ID" value="MDR6334504.1"/>
    <property type="molecule type" value="Genomic_DNA"/>
</dbReference>
<evidence type="ECO:0000313" key="3">
    <source>
        <dbReference type="EMBL" id="GLI23476.1"/>
    </source>
</evidence>
<name>A0A9W6FKM3_XANFL</name>
<evidence type="ECO:0000256" key="1">
    <source>
        <dbReference type="SAM" id="MobiDB-lite"/>
    </source>
</evidence>
<proteinExistence type="predicted"/>
<feature type="region of interest" description="Disordered" evidence="1">
    <location>
        <begin position="494"/>
        <end position="520"/>
    </location>
</feature>
<gene>
    <name evidence="4" type="ORF">GGQ86_002986</name>
    <name evidence="3" type="ORF">XFLAVUS301_31500</name>
</gene>
<comment type="caution">
    <text evidence="3">The sequence shown here is derived from an EMBL/GenBank/DDBJ whole genome shotgun (WGS) entry which is preliminary data.</text>
</comment>
<dbReference type="Pfam" id="PF13264">
    <property type="entry name" value="DUF4055"/>
    <property type="match status" value="1"/>
</dbReference>
<dbReference type="AlphaFoldDB" id="A0A9W6FKM3"/>
<reference evidence="4 6" key="2">
    <citation type="submission" date="2023-07" db="EMBL/GenBank/DDBJ databases">
        <title>Genomic Encyclopedia of Type Strains, Phase IV (KMG-IV): sequencing the most valuable type-strain genomes for metagenomic binning, comparative biology and taxonomic classification.</title>
        <authorList>
            <person name="Goeker M."/>
        </authorList>
    </citation>
    <scope>NUCLEOTIDE SEQUENCE [LARGE SCALE GENOMIC DNA]</scope>
    <source>
        <strain evidence="4 6">DSM 338</strain>
    </source>
</reference>
<dbReference type="Proteomes" id="UP001144397">
    <property type="component" value="Unassembled WGS sequence"/>
</dbReference>
<reference evidence="3" key="1">
    <citation type="submission" date="2022-12" db="EMBL/GenBank/DDBJ databases">
        <title>Reference genome sequencing for broad-spectrum identification of bacterial and archaeal isolates by mass spectrometry.</title>
        <authorList>
            <person name="Sekiguchi Y."/>
            <person name="Tourlousse D.M."/>
        </authorList>
    </citation>
    <scope>NUCLEOTIDE SEQUENCE</scope>
    <source>
        <strain evidence="3">301</strain>
    </source>
</reference>
<dbReference type="EMBL" id="BSDO01000004">
    <property type="protein sequence ID" value="GLI23476.1"/>
    <property type="molecule type" value="Genomic_DNA"/>
</dbReference>
<sequence length="520" mass="56903">MTDQPTPATPSSDHTAMAQFWGMVRDILGGAPAMRKNCESYLPKLPEETTADHDSRVALSPFTNIYGDISGNLASKPFAKELCLSDATPVEIAGTADVEGERSGGLADNIDAQGNNLHVFASNSFKEGVDKGLTWILVDFTRARPTVEGRPLSQAEEQAQGLRPYWVHLPPEQVIAAYSVAVGGVDTLFHARVLECEKVRNGFGEKEVKRVRVMDRAFLDVTPDGAPTALGPATWTLYEEQKRDGKDQPEWVEIDAGAYSIGLIPLVPVFIGQRVGASFRVIPPLRDLAYMQVEEYQQEANLKSISMLTAFPMLAGNGVNPPVDKEGEAIVVPVGPRSVLFAPPNNDGNHGEWKFIEPSAESLKFLEERLNTFRDQMRDLGMQPLARSNLTVVTSANLSRKASSQVQKWAILFEDALDQALAITCKWLGIPDEASAEVYKDFSVEAEEGEELTALLNAEKQRVVSKQTVAEEFKRRGVLSDDYDHEKDQLRLADEQADATGEQNIDPVTGAVLPDNGPAV</sequence>
<accession>A0A9W6FKM3</accession>
<evidence type="ECO:0000313" key="6">
    <source>
        <dbReference type="Proteomes" id="UP001245370"/>
    </source>
</evidence>
<dbReference type="InterPro" id="IPR025129">
    <property type="entry name" value="DUF4055"/>
</dbReference>
<feature type="domain" description="DUF4055" evidence="2">
    <location>
        <begin position="284"/>
        <end position="428"/>
    </location>
</feature>
<evidence type="ECO:0000313" key="4">
    <source>
        <dbReference type="EMBL" id="MDR6334504.1"/>
    </source>
</evidence>
<organism evidence="3 5">
    <name type="scientific">Xanthobacter flavus</name>
    <dbReference type="NCBI Taxonomy" id="281"/>
    <lineage>
        <taxon>Bacteria</taxon>
        <taxon>Pseudomonadati</taxon>
        <taxon>Pseudomonadota</taxon>
        <taxon>Alphaproteobacteria</taxon>
        <taxon>Hyphomicrobiales</taxon>
        <taxon>Xanthobacteraceae</taxon>
        <taxon>Xanthobacter</taxon>
    </lineage>
</organism>
<evidence type="ECO:0000313" key="5">
    <source>
        <dbReference type="Proteomes" id="UP001144397"/>
    </source>
</evidence>
<protein>
    <recommendedName>
        <fullName evidence="2">DUF4055 domain-containing protein</fullName>
    </recommendedName>
</protein>
<dbReference type="GeneID" id="95763933"/>
<dbReference type="RefSeq" id="WP_281808320.1">
    <property type="nucleotide sequence ID" value="NZ_BSDO01000004.1"/>
</dbReference>
<evidence type="ECO:0000259" key="2">
    <source>
        <dbReference type="Pfam" id="PF13264"/>
    </source>
</evidence>